<evidence type="ECO:0000313" key="14">
    <source>
        <dbReference type="EMBL" id="GFO14399.1"/>
    </source>
</evidence>
<keyword evidence="3 11" id="KW-0812">Transmembrane</keyword>
<evidence type="ECO:0000256" key="8">
    <source>
        <dbReference type="ARBA" id="ARBA00023170"/>
    </source>
</evidence>
<dbReference type="PANTHER" id="PTHR19268:SF2">
    <property type="entry name" value="G-PROTEIN COUPLED RECEPTORS FAMILY 1 PROFILE DOMAIN-CONTAINING PROTEIN"/>
    <property type="match status" value="1"/>
</dbReference>
<dbReference type="InterPro" id="IPR000276">
    <property type="entry name" value="GPCR_Rhodpsn"/>
</dbReference>
<comment type="subcellular location">
    <subcellularLocation>
        <location evidence="1">Cell membrane</location>
        <topology evidence="1">Multi-pass membrane protein</topology>
    </subcellularLocation>
</comment>
<keyword evidence="4 12" id="KW-1133">Transmembrane helix</keyword>
<keyword evidence="5 11" id="KW-0297">G-protein coupled receptor</keyword>
<dbReference type="GO" id="GO:0004930">
    <property type="term" value="F:G protein-coupled receptor activity"/>
    <property type="evidence" value="ECO:0007669"/>
    <property type="project" value="UniProtKB-KW"/>
</dbReference>
<dbReference type="InterPro" id="IPR051509">
    <property type="entry name" value="GPCR_Orphan/Phoenixin"/>
</dbReference>
<organism evidence="14 15">
    <name type="scientific">Plakobranchus ocellatus</name>
    <dbReference type="NCBI Taxonomy" id="259542"/>
    <lineage>
        <taxon>Eukaryota</taxon>
        <taxon>Metazoa</taxon>
        <taxon>Spiralia</taxon>
        <taxon>Lophotrochozoa</taxon>
        <taxon>Mollusca</taxon>
        <taxon>Gastropoda</taxon>
        <taxon>Heterobranchia</taxon>
        <taxon>Euthyneura</taxon>
        <taxon>Panpulmonata</taxon>
        <taxon>Sacoglossa</taxon>
        <taxon>Placobranchoidea</taxon>
        <taxon>Plakobranchidae</taxon>
        <taxon>Plakobranchus</taxon>
    </lineage>
</organism>
<dbReference type="Gene3D" id="1.20.1070.10">
    <property type="entry name" value="Rhodopsin 7-helix transmembrane proteins"/>
    <property type="match status" value="1"/>
</dbReference>
<evidence type="ECO:0000256" key="5">
    <source>
        <dbReference type="ARBA" id="ARBA00023040"/>
    </source>
</evidence>
<evidence type="ECO:0000256" key="1">
    <source>
        <dbReference type="ARBA" id="ARBA00004651"/>
    </source>
</evidence>
<name>A0AAV4B7R6_9GAST</name>
<dbReference type="PRINTS" id="PR00237">
    <property type="entry name" value="GPCRRHODOPSN"/>
</dbReference>
<dbReference type="InterPro" id="IPR017452">
    <property type="entry name" value="GPCR_Rhodpsn_7TM"/>
</dbReference>
<keyword evidence="8 11" id="KW-0675">Receptor</keyword>
<dbReference type="AlphaFoldDB" id="A0AAV4B7R6"/>
<keyword evidence="2" id="KW-1003">Cell membrane</keyword>
<evidence type="ECO:0000256" key="4">
    <source>
        <dbReference type="ARBA" id="ARBA00022989"/>
    </source>
</evidence>
<evidence type="ECO:0000259" key="13">
    <source>
        <dbReference type="PROSITE" id="PS50262"/>
    </source>
</evidence>
<dbReference type="PROSITE" id="PS50262">
    <property type="entry name" value="G_PROTEIN_RECEP_F1_2"/>
    <property type="match status" value="1"/>
</dbReference>
<keyword evidence="15" id="KW-1185">Reference proteome</keyword>
<evidence type="ECO:0000256" key="9">
    <source>
        <dbReference type="ARBA" id="ARBA00023180"/>
    </source>
</evidence>
<feature type="domain" description="G-protein coupled receptors family 1 profile" evidence="13">
    <location>
        <begin position="172"/>
        <end position="485"/>
    </location>
</feature>
<evidence type="ECO:0000256" key="11">
    <source>
        <dbReference type="RuleBase" id="RU000688"/>
    </source>
</evidence>
<feature type="transmembrane region" description="Helical" evidence="12">
    <location>
        <begin position="420"/>
        <end position="445"/>
    </location>
</feature>
<reference evidence="14 15" key="1">
    <citation type="journal article" date="2021" name="Elife">
        <title>Chloroplast acquisition without the gene transfer in kleptoplastic sea slugs, Plakobranchus ocellatus.</title>
        <authorList>
            <person name="Maeda T."/>
            <person name="Takahashi S."/>
            <person name="Yoshida T."/>
            <person name="Shimamura S."/>
            <person name="Takaki Y."/>
            <person name="Nagai Y."/>
            <person name="Toyoda A."/>
            <person name="Suzuki Y."/>
            <person name="Arimoto A."/>
            <person name="Ishii H."/>
            <person name="Satoh N."/>
            <person name="Nishiyama T."/>
            <person name="Hasebe M."/>
            <person name="Maruyama T."/>
            <person name="Minagawa J."/>
            <person name="Obokata J."/>
            <person name="Shigenobu S."/>
        </authorList>
    </citation>
    <scope>NUCLEOTIDE SEQUENCE [LARGE SCALE GENOMIC DNA]</scope>
</reference>
<dbReference type="SUPFAM" id="SSF81321">
    <property type="entry name" value="Family A G protein-coupled receptor-like"/>
    <property type="match status" value="1"/>
</dbReference>
<gene>
    <name evidence="14" type="ORF">PoB_004090400</name>
</gene>
<feature type="transmembrane region" description="Helical" evidence="12">
    <location>
        <begin position="465"/>
        <end position="488"/>
    </location>
</feature>
<protein>
    <submittedName>
        <fullName evidence="14">5-hydroxytryptamine receptor 2b</fullName>
    </submittedName>
</protein>
<evidence type="ECO:0000256" key="2">
    <source>
        <dbReference type="ARBA" id="ARBA00022475"/>
    </source>
</evidence>
<feature type="transmembrane region" description="Helical" evidence="12">
    <location>
        <begin position="320"/>
        <end position="341"/>
    </location>
</feature>
<evidence type="ECO:0000256" key="7">
    <source>
        <dbReference type="ARBA" id="ARBA00023157"/>
    </source>
</evidence>
<keyword evidence="10 11" id="KW-0807">Transducer</keyword>
<dbReference type="PANTHER" id="PTHR19268">
    <property type="entry name" value="G PROTEIN-COUPLED RECEPTOR"/>
    <property type="match status" value="1"/>
</dbReference>
<dbReference type="Proteomes" id="UP000735302">
    <property type="component" value="Unassembled WGS sequence"/>
</dbReference>
<feature type="transmembrane region" description="Helical" evidence="12">
    <location>
        <begin position="231"/>
        <end position="251"/>
    </location>
</feature>
<proteinExistence type="inferred from homology"/>
<evidence type="ECO:0000256" key="12">
    <source>
        <dbReference type="SAM" id="Phobius"/>
    </source>
</evidence>
<evidence type="ECO:0000313" key="15">
    <source>
        <dbReference type="Proteomes" id="UP000735302"/>
    </source>
</evidence>
<keyword evidence="7" id="KW-1015">Disulfide bond</keyword>
<evidence type="ECO:0000256" key="3">
    <source>
        <dbReference type="ARBA" id="ARBA00022692"/>
    </source>
</evidence>
<feature type="transmembrane region" description="Helical" evidence="12">
    <location>
        <begin position="159"/>
        <end position="181"/>
    </location>
</feature>
<dbReference type="Pfam" id="PF00001">
    <property type="entry name" value="7tm_1"/>
    <property type="match status" value="1"/>
</dbReference>
<dbReference type="EMBL" id="BLXT01004562">
    <property type="protein sequence ID" value="GFO14399.1"/>
    <property type="molecule type" value="Genomic_DNA"/>
</dbReference>
<evidence type="ECO:0000256" key="6">
    <source>
        <dbReference type="ARBA" id="ARBA00023136"/>
    </source>
</evidence>
<comment type="similarity">
    <text evidence="11">Belongs to the G-protein coupled receptor 1 family.</text>
</comment>
<keyword evidence="6 12" id="KW-0472">Membrane</keyword>
<accession>A0AAV4B7R6</accession>
<dbReference type="PROSITE" id="PS00237">
    <property type="entry name" value="G_PROTEIN_RECEP_F1_1"/>
    <property type="match status" value="1"/>
</dbReference>
<feature type="transmembrane region" description="Helical" evidence="12">
    <location>
        <begin position="272"/>
        <end position="300"/>
    </location>
</feature>
<feature type="transmembrane region" description="Helical" evidence="12">
    <location>
        <begin position="193"/>
        <end position="219"/>
    </location>
</feature>
<keyword evidence="9" id="KW-0325">Glycoprotein</keyword>
<comment type="caution">
    <text evidence="14">The sequence shown here is derived from an EMBL/GenBank/DDBJ whole genome shotgun (WGS) entry which is preliminary data.</text>
</comment>
<dbReference type="GO" id="GO:0005886">
    <property type="term" value="C:plasma membrane"/>
    <property type="evidence" value="ECO:0007669"/>
    <property type="project" value="UniProtKB-SubCell"/>
</dbReference>
<evidence type="ECO:0000256" key="10">
    <source>
        <dbReference type="ARBA" id="ARBA00023224"/>
    </source>
</evidence>
<sequence>MTSFAGDNFTQFTWNSTSQLFTHGRSLSPRVPQDIELDYLNIFSYFNMTPHVMTTSTTEHRQASLSHKASTFLAANSTLETELDLNFTSWITQTFNSTLSIVLESMDAVTATDLSTINSNVSTSTSSLAPTKTLEILRHWPESGYHNGDTVTPEVIAKVIVLVMICLIGTVGNFMVIWTVVKEKVLHRPPFYFLLSLAVTDLSRAVFCLPVMIATVLQGSVWNHGEPACKLFAFSTAFFVFSSALSLLAVATDRHISMLHPRSYRRRSRGGANVVAAVLIWIIAFSISFPPVIGVGRYVFVPEEAHCTFQHRHYSKNDSLSSAFVLMAIFFVTFLLYYRIYRFLRAHRRMRPFAHVPAQSSSWAFVGQGANGQAFINWLNGFGGQAPVRQGGQRIVQRLNFGRVVNLSTLSNKNEHLTRLFLIITLVFLFSWIPYCTVALIQVFSSPTSKPSTTPELVGRSVSPLSSLITSWLGYAQVAFCPITFFLFRGPAGKSRKISRDDFSLELTESKRKEFLLENHFRK</sequence>